<dbReference type="GO" id="GO:0005829">
    <property type="term" value="C:cytosol"/>
    <property type="evidence" value="ECO:0007669"/>
    <property type="project" value="TreeGrafter"/>
</dbReference>
<dbReference type="InterPro" id="IPR000086">
    <property type="entry name" value="NUDIX_hydrolase_dom"/>
</dbReference>
<dbReference type="InterPro" id="IPR015797">
    <property type="entry name" value="NUDIX_hydrolase-like_dom_sf"/>
</dbReference>
<dbReference type="SUPFAM" id="SSF55811">
    <property type="entry name" value="Nudix"/>
    <property type="match status" value="1"/>
</dbReference>
<dbReference type="GO" id="GO:0005777">
    <property type="term" value="C:peroxisome"/>
    <property type="evidence" value="ECO:0007669"/>
    <property type="project" value="TreeGrafter"/>
</dbReference>
<dbReference type="Gene3D" id="3.90.79.20">
    <property type="match status" value="1"/>
</dbReference>
<dbReference type="InterPro" id="IPR015375">
    <property type="entry name" value="NADH_PPase-like_N"/>
</dbReference>
<keyword evidence="8" id="KW-0520">NAD</keyword>
<dbReference type="Pfam" id="PF09296">
    <property type="entry name" value="NUDIX-like"/>
    <property type="match status" value="1"/>
</dbReference>
<proteinExistence type="inferred from homology"/>
<dbReference type="GeneID" id="80882402"/>
<dbReference type="FunFam" id="3.90.79.10:FF:000042">
    <property type="entry name" value="Probable NADH pyrophosphatase"/>
    <property type="match status" value="1"/>
</dbReference>
<name>A0AAD7VTG5_9ASCO</name>
<dbReference type="GO" id="GO:0035529">
    <property type="term" value="F:NADH pyrophosphatase activity"/>
    <property type="evidence" value="ECO:0007669"/>
    <property type="project" value="TreeGrafter"/>
</dbReference>
<reference evidence="11" key="1">
    <citation type="submission" date="2023-03" db="EMBL/GenBank/DDBJ databases">
        <title>Near-Complete genome sequence of Lipomyces tetrasporous NRRL Y-64009, an oleaginous yeast capable of growing on lignocellulosic hydrolysates.</title>
        <authorList>
            <consortium name="Lawrence Berkeley National Laboratory"/>
            <person name="Jagtap S.S."/>
            <person name="Liu J.-J."/>
            <person name="Walukiewicz H.E."/>
            <person name="Pangilinan J."/>
            <person name="Lipzen A."/>
            <person name="Ahrendt S."/>
            <person name="Koriabine M."/>
            <person name="Cobaugh K."/>
            <person name="Salamov A."/>
            <person name="Yoshinaga Y."/>
            <person name="Ng V."/>
            <person name="Daum C."/>
            <person name="Grigoriev I.V."/>
            <person name="Slininger P.J."/>
            <person name="Dien B.S."/>
            <person name="Jin Y.-S."/>
            <person name="Rao C.V."/>
        </authorList>
    </citation>
    <scope>NUCLEOTIDE SEQUENCE</scope>
    <source>
        <strain evidence="11">NRRL Y-64009</strain>
    </source>
</reference>
<comment type="similarity">
    <text evidence="3">Belongs to the Nudix hydrolase family. NudC subfamily.</text>
</comment>
<feature type="domain" description="Nudix hydrolase" evidence="10">
    <location>
        <begin position="234"/>
        <end position="362"/>
    </location>
</feature>
<dbReference type="InterPro" id="IPR050241">
    <property type="entry name" value="NAD-cap_RNA_hydrolase_NudC"/>
</dbReference>
<evidence type="ECO:0000256" key="1">
    <source>
        <dbReference type="ARBA" id="ARBA00001946"/>
    </source>
</evidence>
<dbReference type="GO" id="GO:0046872">
    <property type="term" value="F:metal ion binding"/>
    <property type="evidence" value="ECO:0007669"/>
    <property type="project" value="UniProtKB-KW"/>
</dbReference>
<organism evidence="11 12">
    <name type="scientific">Lipomyces tetrasporus</name>
    <dbReference type="NCBI Taxonomy" id="54092"/>
    <lineage>
        <taxon>Eukaryota</taxon>
        <taxon>Fungi</taxon>
        <taxon>Dikarya</taxon>
        <taxon>Ascomycota</taxon>
        <taxon>Saccharomycotina</taxon>
        <taxon>Lipomycetes</taxon>
        <taxon>Lipomycetales</taxon>
        <taxon>Lipomycetaceae</taxon>
        <taxon>Lipomyces</taxon>
    </lineage>
</organism>
<evidence type="ECO:0000256" key="8">
    <source>
        <dbReference type="ARBA" id="ARBA00023027"/>
    </source>
</evidence>
<dbReference type="Pfam" id="PF00293">
    <property type="entry name" value="NUDIX"/>
    <property type="match status" value="1"/>
</dbReference>
<evidence type="ECO:0000313" key="11">
    <source>
        <dbReference type="EMBL" id="KAJ8100961.1"/>
    </source>
</evidence>
<dbReference type="InterPro" id="IPR049734">
    <property type="entry name" value="NudC-like_C"/>
</dbReference>
<dbReference type="PROSITE" id="PS51462">
    <property type="entry name" value="NUDIX"/>
    <property type="match status" value="1"/>
</dbReference>
<comment type="catalytic activity">
    <reaction evidence="9">
        <text>a 5'-end NAD(+)-phospho-ribonucleoside in mRNA + H2O = a 5'-end phospho-adenosine-phospho-ribonucleoside in mRNA + beta-nicotinamide D-ribonucleotide + 2 H(+)</text>
        <dbReference type="Rhea" id="RHEA:60876"/>
        <dbReference type="Rhea" id="RHEA-COMP:15698"/>
        <dbReference type="Rhea" id="RHEA-COMP:15719"/>
        <dbReference type="ChEBI" id="CHEBI:14649"/>
        <dbReference type="ChEBI" id="CHEBI:15377"/>
        <dbReference type="ChEBI" id="CHEBI:15378"/>
        <dbReference type="ChEBI" id="CHEBI:144029"/>
        <dbReference type="ChEBI" id="CHEBI:144051"/>
    </reaction>
    <physiologicalReaction direction="left-to-right" evidence="9">
        <dbReference type="Rhea" id="RHEA:60877"/>
    </physiologicalReaction>
</comment>
<dbReference type="RefSeq" id="XP_056044411.1">
    <property type="nucleotide sequence ID" value="XM_056187236.1"/>
</dbReference>
<dbReference type="PANTHER" id="PTHR42904">
    <property type="entry name" value="NUDIX HYDROLASE, NUDC SUBFAMILY"/>
    <property type="match status" value="1"/>
</dbReference>
<comment type="caution">
    <text evidence="11">The sequence shown here is derived from an EMBL/GenBank/DDBJ whole genome shotgun (WGS) entry which is preliminary data.</text>
</comment>
<evidence type="ECO:0000256" key="7">
    <source>
        <dbReference type="ARBA" id="ARBA00022842"/>
    </source>
</evidence>
<evidence type="ECO:0000256" key="3">
    <source>
        <dbReference type="ARBA" id="ARBA00009595"/>
    </source>
</evidence>
<evidence type="ECO:0000256" key="4">
    <source>
        <dbReference type="ARBA" id="ARBA00012381"/>
    </source>
</evidence>
<gene>
    <name evidence="11" type="ORF">POJ06DRAFT_250013</name>
</gene>
<dbReference type="EMBL" id="JARPMG010000004">
    <property type="protein sequence ID" value="KAJ8100961.1"/>
    <property type="molecule type" value="Genomic_DNA"/>
</dbReference>
<dbReference type="AlphaFoldDB" id="A0AAD7VTG5"/>
<keyword evidence="7" id="KW-0460">Magnesium</keyword>
<dbReference type="Proteomes" id="UP001217417">
    <property type="component" value="Unassembled WGS sequence"/>
</dbReference>
<evidence type="ECO:0000256" key="9">
    <source>
        <dbReference type="ARBA" id="ARBA00023679"/>
    </source>
</evidence>
<dbReference type="EC" id="3.6.1.22" evidence="4"/>
<evidence type="ECO:0000256" key="2">
    <source>
        <dbReference type="ARBA" id="ARBA00001947"/>
    </source>
</evidence>
<comment type="cofactor">
    <cofactor evidence="2">
        <name>Zn(2+)</name>
        <dbReference type="ChEBI" id="CHEBI:29105"/>
    </cofactor>
</comment>
<evidence type="ECO:0000256" key="6">
    <source>
        <dbReference type="ARBA" id="ARBA00022801"/>
    </source>
</evidence>
<dbReference type="GO" id="GO:0006742">
    <property type="term" value="P:NADP+ catabolic process"/>
    <property type="evidence" value="ECO:0007669"/>
    <property type="project" value="TreeGrafter"/>
</dbReference>
<dbReference type="GO" id="GO:0019677">
    <property type="term" value="P:NAD+ catabolic process"/>
    <property type="evidence" value="ECO:0007669"/>
    <property type="project" value="TreeGrafter"/>
</dbReference>
<keyword evidence="6 11" id="KW-0378">Hydrolase</keyword>
<keyword evidence="5" id="KW-0479">Metal-binding</keyword>
<dbReference type="CDD" id="cd03429">
    <property type="entry name" value="NUDIX_NADH_pyrophosphatase_Nudt13"/>
    <property type="match status" value="1"/>
</dbReference>
<keyword evidence="12" id="KW-1185">Reference proteome</keyword>
<accession>A0AAD7VTG5</accession>
<evidence type="ECO:0000259" key="10">
    <source>
        <dbReference type="PROSITE" id="PS51462"/>
    </source>
</evidence>
<protein>
    <recommendedName>
        <fullName evidence="4">NAD(+) diphosphatase</fullName>
        <ecNumber evidence="4">3.6.1.22</ecNumber>
    </recommendedName>
</protein>
<evidence type="ECO:0000256" key="5">
    <source>
        <dbReference type="ARBA" id="ARBA00022723"/>
    </source>
</evidence>
<sequence>MTNSLVTPLTKRYGESIDTYFSGSPLNRVSFLRDNYAFLSDALTNPTTRFLPMQKLEPSIFPDTGLLNTLVYDDLKDAIGNPFEKPEPEAVSAWDSSKESPLLVFLGIDESKSGGVTYGNYSGRAYFALDVTVPVDSTTPYATALADIVDKVEATGAPFTPVRTQYVLNYSEAAIYAQARSYMDWNIRNPFCAGCGTRTMSVNGGGKRVCPPTDRGVAKGPCPTRGVVTNIAFPRSDPTIIVAVVNSAGDRLLLGRNKRFPAGFYSCLAGFCEPGESIEESVRREVWEESGVKLGKVAIYASQPWPYPASLMVGAIAEALPDGESIHLEHDPELGDAQWFPFSVVRDALTIAERKSNILDISGEPTEAPIKVPPSKAIAHNLMRAVVFENAHLPKI</sequence>
<comment type="cofactor">
    <cofactor evidence="1">
        <name>Mg(2+)</name>
        <dbReference type="ChEBI" id="CHEBI:18420"/>
    </cofactor>
</comment>
<dbReference type="Gene3D" id="3.90.79.10">
    <property type="entry name" value="Nucleoside Triphosphate Pyrophosphohydrolase"/>
    <property type="match status" value="1"/>
</dbReference>
<dbReference type="PANTHER" id="PTHR42904:SF6">
    <property type="entry name" value="NAD-CAPPED RNA HYDROLASE NUDT12"/>
    <property type="match status" value="1"/>
</dbReference>
<evidence type="ECO:0000313" key="12">
    <source>
        <dbReference type="Proteomes" id="UP001217417"/>
    </source>
</evidence>